<dbReference type="EMBL" id="KN833826">
    <property type="protein sequence ID" value="KIK17513.1"/>
    <property type="molecule type" value="Genomic_DNA"/>
</dbReference>
<organism evidence="1 2">
    <name type="scientific">Pisolithus microcarpus 441</name>
    <dbReference type="NCBI Taxonomy" id="765257"/>
    <lineage>
        <taxon>Eukaryota</taxon>
        <taxon>Fungi</taxon>
        <taxon>Dikarya</taxon>
        <taxon>Basidiomycota</taxon>
        <taxon>Agaricomycotina</taxon>
        <taxon>Agaricomycetes</taxon>
        <taxon>Agaricomycetidae</taxon>
        <taxon>Boletales</taxon>
        <taxon>Sclerodermatineae</taxon>
        <taxon>Pisolithaceae</taxon>
        <taxon>Pisolithus</taxon>
    </lineage>
</organism>
<reference evidence="2" key="2">
    <citation type="submission" date="2015-01" db="EMBL/GenBank/DDBJ databases">
        <title>Evolutionary Origins and Diversification of the Mycorrhizal Mutualists.</title>
        <authorList>
            <consortium name="DOE Joint Genome Institute"/>
            <consortium name="Mycorrhizal Genomics Consortium"/>
            <person name="Kohler A."/>
            <person name="Kuo A."/>
            <person name="Nagy L.G."/>
            <person name="Floudas D."/>
            <person name="Copeland A."/>
            <person name="Barry K.W."/>
            <person name="Cichocki N."/>
            <person name="Veneault-Fourrey C."/>
            <person name="LaButti K."/>
            <person name="Lindquist E.A."/>
            <person name="Lipzen A."/>
            <person name="Lundell T."/>
            <person name="Morin E."/>
            <person name="Murat C."/>
            <person name="Riley R."/>
            <person name="Ohm R."/>
            <person name="Sun H."/>
            <person name="Tunlid A."/>
            <person name="Henrissat B."/>
            <person name="Grigoriev I.V."/>
            <person name="Hibbett D.S."/>
            <person name="Martin F."/>
        </authorList>
    </citation>
    <scope>NUCLEOTIDE SEQUENCE [LARGE SCALE GENOMIC DNA]</scope>
    <source>
        <strain evidence="2">441</strain>
    </source>
</reference>
<name>A0A0C9ZC46_9AGAM</name>
<accession>A0A0C9ZC46</accession>
<keyword evidence="2" id="KW-1185">Reference proteome</keyword>
<gene>
    <name evidence="1" type="ORF">PISMIDRAFT_15070</name>
</gene>
<dbReference type="HOGENOM" id="CLU_018552_1_4_1"/>
<dbReference type="Proteomes" id="UP000054018">
    <property type="component" value="Unassembled WGS sequence"/>
</dbReference>
<protein>
    <submittedName>
        <fullName evidence="1">Uncharacterized protein</fullName>
    </submittedName>
</protein>
<dbReference type="OrthoDB" id="3246760at2759"/>
<evidence type="ECO:0000313" key="2">
    <source>
        <dbReference type="Proteomes" id="UP000054018"/>
    </source>
</evidence>
<proteinExistence type="predicted"/>
<dbReference type="AlphaFoldDB" id="A0A0C9ZC46"/>
<evidence type="ECO:0000313" key="1">
    <source>
        <dbReference type="EMBL" id="KIK17513.1"/>
    </source>
</evidence>
<sequence>MPRQSKRKQVLLELDEIAVEVAIAQIENVLGSDDEASESNIESPIVITPPTPPSPCLSNSGNMLESSSDSSVVDRDTHFERLLGAIEVLHDEVCTARVLFKLAIPLMRAPQIQLLPEFTDHWPDLFCKKLHVSPDTFDFILDSISGHLIFQNNSPNRQLPVALQLAIFLNRAGHYGNVISPEDVRQWAGVSIGSVINCTHHVMITLLDQHDNFIFFPNVDDIEMDKAREFVEGRTCAAW</sequence>
<reference evidence="1 2" key="1">
    <citation type="submission" date="2014-04" db="EMBL/GenBank/DDBJ databases">
        <authorList>
            <consortium name="DOE Joint Genome Institute"/>
            <person name="Kuo A."/>
            <person name="Kohler A."/>
            <person name="Costa M.D."/>
            <person name="Nagy L.G."/>
            <person name="Floudas D."/>
            <person name="Copeland A."/>
            <person name="Barry K.W."/>
            <person name="Cichocki N."/>
            <person name="Veneault-Fourrey C."/>
            <person name="LaButti K."/>
            <person name="Lindquist E.A."/>
            <person name="Lipzen A."/>
            <person name="Lundell T."/>
            <person name="Morin E."/>
            <person name="Murat C."/>
            <person name="Sun H."/>
            <person name="Tunlid A."/>
            <person name="Henrissat B."/>
            <person name="Grigoriev I.V."/>
            <person name="Hibbett D.S."/>
            <person name="Martin F."/>
            <person name="Nordberg H.P."/>
            <person name="Cantor M.N."/>
            <person name="Hua S.X."/>
        </authorList>
    </citation>
    <scope>NUCLEOTIDE SEQUENCE [LARGE SCALE GENOMIC DNA]</scope>
    <source>
        <strain evidence="1 2">441</strain>
    </source>
</reference>